<evidence type="ECO:0000313" key="3">
    <source>
        <dbReference type="EMBL" id="SCL36699.1"/>
    </source>
</evidence>
<keyword evidence="2" id="KW-1133">Transmembrane helix</keyword>
<feature type="region of interest" description="Disordered" evidence="1">
    <location>
        <begin position="1"/>
        <end position="52"/>
    </location>
</feature>
<dbReference type="EMBL" id="FMHT01000003">
    <property type="protein sequence ID" value="SCL36699.1"/>
    <property type="molecule type" value="Genomic_DNA"/>
</dbReference>
<proteinExistence type="predicted"/>
<accession>A0A1C6T4Y1</accession>
<sequence length="307" mass="31673">MTQPDDATEALPTRRVPAEGALPTQRFAAAPAEPTVHVGRGEPTVYLGGGEQTVHVGRGEPTVYLGGGEPTVHVGQGQPTGYLAAAAPPPTDETVRLTPGSQPTHAAWDAQPTHAAWDEPTASAGRTTVEPGPTGHAVPTAAPGGEVRFGPGVPPAPPTAPAWPATPPRPRRSLWRSATTVLSTLLTLALLAAVGLWIWQRLSPLEVTGVTVAVPQPAGDRCDVTVDVIATVTTNGRAGTVEYQWLRSDSAPGAVLTERVGRGQRSVELTLRWTFSGVGATTETATVNLVAPTTGQASAEVAYACRG</sequence>
<gene>
    <name evidence="3" type="ORF">GA0070616_5556</name>
</gene>
<feature type="region of interest" description="Disordered" evidence="1">
    <location>
        <begin position="87"/>
        <end position="107"/>
    </location>
</feature>
<organism evidence="3 4">
    <name type="scientific">Micromonospora nigra</name>
    <dbReference type="NCBI Taxonomy" id="145857"/>
    <lineage>
        <taxon>Bacteria</taxon>
        <taxon>Bacillati</taxon>
        <taxon>Actinomycetota</taxon>
        <taxon>Actinomycetes</taxon>
        <taxon>Micromonosporales</taxon>
        <taxon>Micromonosporaceae</taxon>
        <taxon>Micromonospora</taxon>
    </lineage>
</organism>
<dbReference type="RefSeq" id="WP_091089533.1">
    <property type="nucleotide sequence ID" value="NZ_FMHT01000003.1"/>
</dbReference>
<reference evidence="3 4" key="1">
    <citation type="submission" date="2016-06" db="EMBL/GenBank/DDBJ databases">
        <authorList>
            <person name="Kjaerup R.B."/>
            <person name="Dalgaard T.S."/>
            <person name="Juul-Madsen H.R."/>
        </authorList>
    </citation>
    <scope>NUCLEOTIDE SEQUENCE [LARGE SCALE GENOMIC DNA]</scope>
    <source>
        <strain evidence="3 4">DSM 43818</strain>
    </source>
</reference>
<feature type="compositionally biased region" description="Pro residues" evidence="1">
    <location>
        <begin position="152"/>
        <end position="168"/>
    </location>
</feature>
<feature type="transmembrane region" description="Helical" evidence="2">
    <location>
        <begin position="178"/>
        <end position="199"/>
    </location>
</feature>
<name>A0A1C6T4Y1_9ACTN</name>
<evidence type="ECO:0000256" key="2">
    <source>
        <dbReference type="SAM" id="Phobius"/>
    </source>
</evidence>
<evidence type="ECO:0000256" key="1">
    <source>
        <dbReference type="SAM" id="MobiDB-lite"/>
    </source>
</evidence>
<dbReference type="AlphaFoldDB" id="A0A1C6T4Y1"/>
<dbReference type="STRING" id="145857.GA0070616_5556"/>
<protein>
    <submittedName>
        <fullName evidence="3">Uncharacterized protein</fullName>
    </submittedName>
</protein>
<keyword evidence="2" id="KW-0472">Membrane</keyword>
<dbReference type="OrthoDB" id="3328426at2"/>
<keyword evidence="4" id="KW-1185">Reference proteome</keyword>
<evidence type="ECO:0000313" key="4">
    <source>
        <dbReference type="Proteomes" id="UP000199699"/>
    </source>
</evidence>
<keyword evidence="2" id="KW-0812">Transmembrane</keyword>
<feature type="region of interest" description="Disordered" evidence="1">
    <location>
        <begin position="123"/>
        <end position="171"/>
    </location>
</feature>
<dbReference type="Proteomes" id="UP000199699">
    <property type="component" value="Unassembled WGS sequence"/>
</dbReference>